<accession>B0DFZ4</accession>
<keyword evidence="1" id="KW-0175">Coiled coil</keyword>
<evidence type="ECO:0000313" key="3">
    <source>
        <dbReference type="Proteomes" id="UP000001194"/>
    </source>
</evidence>
<dbReference type="OrthoDB" id="10387110at2759"/>
<dbReference type="AlphaFoldDB" id="B0DFZ4"/>
<feature type="coiled-coil region" evidence="1">
    <location>
        <begin position="162"/>
        <end position="206"/>
    </location>
</feature>
<name>B0DFZ4_LACBS</name>
<dbReference type="EMBL" id="DS547108">
    <property type="protein sequence ID" value="EDR06549.1"/>
    <property type="molecule type" value="Genomic_DNA"/>
</dbReference>
<dbReference type="InParanoid" id="B0DFZ4"/>
<dbReference type="RefSeq" id="XP_001882921.1">
    <property type="nucleotide sequence ID" value="XM_001882886.1"/>
</dbReference>
<organism evidence="3">
    <name type="scientific">Laccaria bicolor (strain S238N-H82 / ATCC MYA-4686)</name>
    <name type="common">Bicoloured deceiver</name>
    <name type="synonym">Laccaria laccata var. bicolor</name>
    <dbReference type="NCBI Taxonomy" id="486041"/>
    <lineage>
        <taxon>Eukaryota</taxon>
        <taxon>Fungi</taxon>
        <taxon>Dikarya</taxon>
        <taxon>Basidiomycota</taxon>
        <taxon>Agaricomycotina</taxon>
        <taxon>Agaricomycetes</taxon>
        <taxon>Agaricomycetidae</taxon>
        <taxon>Agaricales</taxon>
        <taxon>Agaricineae</taxon>
        <taxon>Hydnangiaceae</taxon>
        <taxon>Laccaria</taxon>
    </lineage>
</organism>
<keyword evidence="3" id="KW-1185">Reference proteome</keyword>
<proteinExistence type="predicted"/>
<reference evidence="2 3" key="1">
    <citation type="journal article" date="2008" name="Nature">
        <title>The genome of Laccaria bicolor provides insights into mycorrhizal symbiosis.</title>
        <authorList>
            <person name="Martin F."/>
            <person name="Aerts A."/>
            <person name="Ahren D."/>
            <person name="Brun A."/>
            <person name="Danchin E.G.J."/>
            <person name="Duchaussoy F."/>
            <person name="Gibon J."/>
            <person name="Kohler A."/>
            <person name="Lindquist E."/>
            <person name="Pereda V."/>
            <person name="Salamov A."/>
            <person name="Shapiro H.J."/>
            <person name="Wuyts J."/>
            <person name="Blaudez D."/>
            <person name="Buee M."/>
            <person name="Brokstein P."/>
            <person name="Canbaeck B."/>
            <person name="Cohen D."/>
            <person name="Courty P.E."/>
            <person name="Coutinho P.M."/>
            <person name="Delaruelle C."/>
            <person name="Detter J.C."/>
            <person name="Deveau A."/>
            <person name="DiFazio S."/>
            <person name="Duplessis S."/>
            <person name="Fraissinet-Tachet L."/>
            <person name="Lucic E."/>
            <person name="Frey-Klett P."/>
            <person name="Fourrey C."/>
            <person name="Feussner I."/>
            <person name="Gay G."/>
            <person name="Grimwood J."/>
            <person name="Hoegger P.J."/>
            <person name="Jain P."/>
            <person name="Kilaru S."/>
            <person name="Labbe J."/>
            <person name="Lin Y.C."/>
            <person name="Legue V."/>
            <person name="Le Tacon F."/>
            <person name="Marmeisse R."/>
            <person name="Melayah D."/>
            <person name="Montanini B."/>
            <person name="Muratet M."/>
            <person name="Nehls U."/>
            <person name="Niculita-Hirzel H."/>
            <person name="Oudot-Le Secq M.P."/>
            <person name="Peter M."/>
            <person name="Quesneville H."/>
            <person name="Rajashekar B."/>
            <person name="Reich M."/>
            <person name="Rouhier N."/>
            <person name="Schmutz J."/>
            <person name="Yin T."/>
            <person name="Chalot M."/>
            <person name="Henrissat B."/>
            <person name="Kuees U."/>
            <person name="Lucas S."/>
            <person name="Van de Peer Y."/>
            <person name="Podila G.K."/>
            <person name="Polle A."/>
            <person name="Pukkila P.J."/>
            <person name="Richardson P.M."/>
            <person name="Rouze P."/>
            <person name="Sanders I.R."/>
            <person name="Stajich J.E."/>
            <person name="Tunlid A."/>
            <person name="Tuskan G."/>
            <person name="Grigoriev I.V."/>
        </authorList>
    </citation>
    <scope>NUCLEOTIDE SEQUENCE [LARGE SCALE GENOMIC DNA]</scope>
    <source>
        <strain evidence="3">S238N-H82 / ATCC MYA-4686</strain>
    </source>
</reference>
<feature type="coiled-coil region" evidence="1">
    <location>
        <begin position="66"/>
        <end position="125"/>
    </location>
</feature>
<evidence type="ECO:0000256" key="1">
    <source>
        <dbReference type="SAM" id="Coils"/>
    </source>
</evidence>
<dbReference type="Proteomes" id="UP000001194">
    <property type="component" value="Unassembled WGS sequence"/>
</dbReference>
<dbReference type="KEGG" id="lbc:LACBIDRAFT_300073"/>
<protein>
    <submittedName>
        <fullName evidence="2">Uncharacterized protein</fullName>
    </submittedName>
</protein>
<dbReference type="GeneID" id="6078377"/>
<sequence>MQRLDLSESMARALFLDYGTNGLKRHEHKNAPQPDPETESDHDADAVKDLEMKVMVQKTVELRVQVKTLEQQARDFRLENIRCKKEISNVREECENAKREKERAEERYQKEIQDLLAEKARMAIKQGELRNELYKMHVEHGRYVRETEKEKWMLGRENRVTEERMSAEVKQREAELTKLRTENEGFQKVTDEISALKEELKEVRQSQSDERYDMVRFQLRVDQVVAMLQCTTLTSEARENTKDDQIVRKSLEELKKITQECAMLRMSRGDDVFEMGRNLLKLTRRRPT</sequence>
<evidence type="ECO:0000313" key="2">
    <source>
        <dbReference type="EMBL" id="EDR06549.1"/>
    </source>
</evidence>
<gene>
    <name evidence="2" type="ORF">LACBIDRAFT_300073</name>
</gene>
<dbReference type="HOGENOM" id="CLU_966658_0_0_1"/>